<name>A0A5E8CMA9_9ZZZZ</name>
<reference evidence="2" key="1">
    <citation type="submission" date="2019-09" db="EMBL/GenBank/DDBJ databases">
        <authorList>
            <person name="Needham M D."/>
        </authorList>
    </citation>
    <scope>NUCLEOTIDE SEQUENCE</scope>
</reference>
<evidence type="ECO:0000313" key="2">
    <source>
        <dbReference type="EMBL" id="VVU94980.1"/>
    </source>
</evidence>
<proteinExistence type="predicted"/>
<feature type="region of interest" description="Disordered" evidence="1">
    <location>
        <begin position="104"/>
        <end position="128"/>
    </location>
</feature>
<dbReference type="AlphaFoldDB" id="A0A5E8CMA9"/>
<sequence>MANNYVLVNPHISGSVESVIKADNSLQAAKRAYKSVSKHFNNNVPKFYFTLQKGKKGSGKYYHFEVKEKKDGDNVNFSIQNYNIPGNEASSVKKFEKKLNNFKNKVSSKGGKRSKKSKDSDSDSSNISDSDDLYYKRARRYIPTAPYNYPIYYWWYDPYVYNLDSFFVPTFYAPLSPYIEIELR</sequence>
<gene>
    <name evidence="2" type="ORF">CPAV1605_705</name>
</gene>
<evidence type="ECO:0000256" key="1">
    <source>
        <dbReference type="SAM" id="MobiDB-lite"/>
    </source>
</evidence>
<organism evidence="2">
    <name type="scientific">seawater metagenome</name>
    <dbReference type="NCBI Taxonomy" id="1561972"/>
    <lineage>
        <taxon>unclassified sequences</taxon>
        <taxon>metagenomes</taxon>
        <taxon>ecological metagenomes</taxon>
    </lineage>
</organism>
<dbReference type="EMBL" id="CABVLZ010000003">
    <property type="protein sequence ID" value="VVU94980.1"/>
    <property type="molecule type" value="Genomic_DNA"/>
</dbReference>
<accession>A0A5E8CMA9</accession>
<protein>
    <submittedName>
        <fullName evidence="2">Uncharacterized protein</fullName>
    </submittedName>
</protein>